<dbReference type="AlphaFoldDB" id="A0A915A3Z9"/>
<accession>A0A915A3Z9</accession>
<organism evidence="1 2">
    <name type="scientific">Parascaris univalens</name>
    <name type="common">Nematode worm</name>
    <dbReference type="NCBI Taxonomy" id="6257"/>
    <lineage>
        <taxon>Eukaryota</taxon>
        <taxon>Metazoa</taxon>
        <taxon>Ecdysozoa</taxon>
        <taxon>Nematoda</taxon>
        <taxon>Chromadorea</taxon>
        <taxon>Rhabditida</taxon>
        <taxon>Spirurina</taxon>
        <taxon>Ascaridomorpha</taxon>
        <taxon>Ascaridoidea</taxon>
        <taxon>Ascarididae</taxon>
        <taxon>Parascaris</taxon>
    </lineage>
</organism>
<protein>
    <submittedName>
        <fullName evidence="2">Uncharacterized protein</fullName>
    </submittedName>
</protein>
<evidence type="ECO:0000313" key="2">
    <source>
        <dbReference type="WBParaSite" id="PgE562_g001_t01"/>
    </source>
</evidence>
<reference evidence="2" key="1">
    <citation type="submission" date="2022-11" db="UniProtKB">
        <authorList>
            <consortium name="WormBaseParasite"/>
        </authorList>
    </citation>
    <scope>IDENTIFICATION</scope>
</reference>
<sequence>MFDIWEVFLRFCDVISVCLVGFGARTSIVEGNHKLQGTSR</sequence>
<dbReference type="Proteomes" id="UP000887569">
    <property type="component" value="Unplaced"/>
</dbReference>
<keyword evidence="1" id="KW-1185">Reference proteome</keyword>
<name>A0A915A3Z9_PARUN</name>
<dbReference type="WBParaSite" id="PgE562_g001_t01">
    <property type="protein sequence ID" value="PgE562_g001_t01"/>
    <property type="gene ID" value="PgE562_g001"/>
</dbReference>
<evidence type="ECO:0000313" key="1">
    <source>
        <dbReference type="Proteomes" id="UP000887569"/>
    </source>
</evidence>
<proteinExistence type="predicted"/>